<dbReference type="GO" id="GO:0005737">
    <property type="term" value="C:cytoplasm"/>
    <property type="evidence" value="ECO:0007669"/>
    <property type="project" value="TreeGrafter"/>
</dbReference>
<evidence type="ECO:0000313" key="12">
    <source>
        <dbReference type="EMBL" id="QTD50342.1"/>
    </source>
</evidence>
<evidence type="ECO:0000259" key="11">
    <source>
        <dbReference type="PROSITE" id="PS50011"/>
    </source>
</evidence>
<proteinExistence type="predicted"/>
<evidence type="ECO:0000256" key="5">
    <source>
        <dbReference type="ARBA" id="ARBA00022777"/>
    </source>
</evidence>
<dbReference type="Gene3D" id="3.30.200.20">
    <property type="entry name" value="Phosphorylase Kinase, domain 1"/>
    <property type="match status" value="1"/>
</dbReference>
<dbReference type="PANTHER" id="PTHR24361:SF433">
    <property type="entry name" value="PROTEIN KINASE DOMAIN-CONTAINING PROTEIN"/>
    <property type="match status" value="1"/>
</dbReference>
<keyword evidence="10" id="KW-0472">Membrane</keyword>
<dbReference type="KEGG" id="scor:J3U87_32560"/>
<accession>A0A8A4TML1</accession>
<dbReference type="InterPro" id="IPR053235">
    <property type="entry name" value="Ser_Thr_kinase"/>
</dbReference>
<dbReference type="AlphaFoldDB" id="A0A8A4TML1"/>
<evidence type="ECO:0000256" key="1">
    <source>
        <dbReference type="ARBA" id="ARBA00012513"/>
    </source>
</evidence>
<feature type="transmembrane region" description="Helical" evidence="10">
    <location>
        <begin position="584"/>
        <end position="606"/>
    </location>
</feature>
<name>A0A8A4TML1_SULCO</name>
<dbReference type="EMBL" id="CP071793">
    <property type="protein sequence ID" value="QTD50342.1"/>
    <property type="molecule type" value="Genomic_DNA"/>
</dbReference>
<feature type="domain" description="Protein kinase" evidence="11">
    <location>
        <begin position="172"/>
        <end position="450"/>
    </location>
</feature>
<evidence type="ECO:0000256" key="4">
    <source>
        <dbReference type="ARBA" id="ARBA00022741"/>
    </source>
</evidence>
<keyword evidence="2" id="KW-0723">Serine/threonine-protein kinase</keyword>
<evidence type="ECO:0000256" key="8">
    <source>
        <dbReference type="ARBA" id="ARBA00048679"/>
    </source>
</evidence>
<evidence type="ECO:0000313" key="13">
    <source>
        <dbReference type="Proteomes" id="UP000663929"/>
    </source>
</evidence>
<protein>
    <recommendedName>
        <fullName evidence="1">non-specific serine/threonine protein kinase</fullName>
        <ecNumber evidence="1">2.7.11.1</ecNumber>
    </recommendedName>
</protein>
<feature type="transmembrane region" description="Helical" evidence="10">
    <location>
        <begin position="629"/>
        <end position="653"/>
    </location>
</feature>
<feature type="transmembrane region" description="Helical" evidence="10">
    <location>
        <begin position="674"/>
        <end position="697"/>
    </location>
</feature>
<evidence type="ECO:0000256" key="9">
    <source>
        <dbReference type="SAM" id="MobiDB-lite"/>
    </source>
</evidence>
<keyword evidence="4" id="KW-0547">Nucleotide-binding</keyword>
<evidence type="ECO:0000256" key="6">
    <source>
        <dbReference type="ARBA" id="ARBA00022840"/>
    </source>
</evidence>
<dbReference type="SUPFAM" id="SSF56112">
    <property type="entry name" value="Protein kinase-like (PK-like)"/>
    <property type="match status" value="1"/>
</dbReference>
<feature type="transmembrane region" description="Helical" evidence="10">
    <location>
        <begin position="547"/>
        <end position="572"/>
    </location>
</feature>
<dbReference type="Proteomes" id="UP000663929">
    <property type="component" value="Chromosome"/>
</dbReference>
<feature type="transmembrane region" description="Helical" evidence="10">
    <location>
        <begin position="717"/>
        <end position="741"/>
    </location>
</feature>
<evidence type="ECO:0000256" key="10">
    <source>
        <dbReference type="SAM" id="Phobius"/>
    </source>
</evidence>
<reference evidence="12" key="1">
    <citation type="submission" date="2021-03" db="EMBL/GenBank/DDBJ databases">
        <title>Acanthopleuribacteraceae sp. M133.</title>
        <authorList>
            <person name="Wang G."/>
        </authorList>
    </citation>
    <scope>NUCLEOTIDE SEQUENCE</scope>
    <source>
        <strain evidence="12">M133</strain>
    </source>
</reference>
<feature type="transmembrane region" description="Helical" evidence="10">
    <location>
        <begin position="753"/>
        <end position="774"/>
    </location>
</feature>
<dbReference type="InterPro" id="IPR011009">
    <property type="entry name" value="Kinase-like_dom_sf"/>
</dbReference>
<keyword evidence="3" id="KW-0808">Transferase</keyword>
<dbReference type="PROSITE" id="PS50011">
    <property type="entry name" value="PROTEIN_KINASE_DOM"/>
    <property type="match status" value="1"/>
</dbReference>
<keyword evidence="6" id="KW-0067">ATP-binding</keyword>
<keyword evidence="13" id="KW-1185">Reference proteome</keyword>
<gene>
    <name evidence="12" type="ORF">J3U87_32560</name>
</gene>
<dbReference type="EC" id="2.7.11.1" evidence="1"/>
<dbReference type="GO" id="GO:0004674">
    <property type="term" value="F:protein serine/threonine kinase activity"/>
    <property type="evidence" value="ECO:0007669"/>
    <property type="project" value="UniProtKB-KW"/>
</dbReference>
<comment type="catalytic activity">
    <reaction evidence="7">
        <text>L-threonyl-[protein] + ATP = O-phospho-L-threonyl-[protein] + ADP + H(+)</text>
        <dbReference type="Rhea" id="RHEA:46608"/>
        <dbReference type="Rhea" id="RHEA-COMP:11060"/>
        <dbReference type="Rhea" id="RHEA-COMP:11605"/>
        <dbReference type="ChEBI" id="CHEBI:15378"/>
        <dbReference type="ChEBI" id="CHEBI:30013"/>
        <dbReference type="ChEBI" id="CHEBI:30616"/>
        <dbReference type="ChEBI" id="CHEBI:61977"/>
        <dbReference type="ChEBI" id="CHEBI:456216"/>
        <dbReference type="EC" id="2.7.11.1"/>
    </reaction>
</comment>
<dbReference type="Pfam" id="PF00069">
    <property type="entry name" value="Pkinase"/>
    <property type="match status" value="1"/>
</dbReference>
<keyword evidence="5 12" id="KW-0418">Kinase</keyword>
<evidence type="ECO:0000256" key="3">
    <source>
        <dbReference type="ARBA" id="ARBA00022679"/>
    </source>
</evidence>
<dbReference type="PANTHER" id="PTHR24361">
    <property type="entry name" value="MITOGEN-ACTIVATED KINASE KINASE KINASE"/>
    <property type="match status" value="1"/>
</dbReference>
<organism evidence="12 13">
    <name type="scientific">Sulfidibacter corallicola</name>
    <dbReference type="NCBI Taxonomy" id="2818388"/>
    <lineage>
        <taxon>Bacteria</taxon>
        <taxon>Pseudomonadati</taxon>
        <taxon>Acidobacteriota</taxon>
        <taxon>Holophagae</taxon>
        <taxon>Acanthopleuribacterales</taxon>
        <taxon>Acanthopleuribacteraceae</taxon>
        <taxon>Sulfidibacter</taxon>
    </lineage>
</organism>
<dbReference type="Gene3D" id="1.10.510.10">
    <property type="entry name" value="Transferase(Phosphotransferase) domain 1"/>
    <property type="match status" value="1"/>
</dbReference>
<comment type="catalytic activity">
    <reaction evidence="8">
        <text>L-seryl-[protein] + ATP = O-phospho-L-seryl-[protein] + ADP + H(+)</text>
        <dbReference type="Rhea" id="RHEA:17989"/>
        <dbReference type="Rhea" id="RHEA-COMP:9863"/>
        <dbReference type="Rhea" id="RHEA-COMP:11604"/>
        <dbReference type="ChEBI" id="CHEBI:15378"/>
        <dbReference type="ChEBI" id="CHEBI:29999"/>
        <dbReference type="ChEBI" id="CHEBI:30616"/>
        <dbReference type="ChEBI" id="CHEBI:83421"/>
        <dbReference type="ChEBI" id="CHEBI:456216"/>
        <dbReference type="EC" id="2.7.11.1"/>
    </reaction>
</comment>
<evidence type="ECO:0000256" key="2">
    <source>
        <dbReference type="ARBA" id="ARBA00022527"/>
    </source>
</evidence>
<keyword evidence="10" id="KW-0812">Transmembrane</keyword>
<dbReference type="SMART" id="SM00220">
    <property type="entry name" value="S_TKc"/>
    <property type="match status" value="1"/>
</dbReference>
<sequence>MNTMLSSPDRKKPTNVSAEKRVAKRYGSLIPFTVFRKGTSFRGICRNLGEAGMALRFERNAPPTAKYTVVLALGPKEPIPFEVVEKYRYPVEMGDERYWDIGVEVVDPDSSFTDIFDRAEKKNLGEQFYPMSTDLALDFEHRQRLHDEYGPTNVDLANLPVYEEAKKRVGPFELSEKLGNGTIGSSFRARDDSNRMIVLKVIHASNFQQPQDFAAWQRYLEKLQTMGDDYLVPILDVGTLHNGSHLYYTTPYYPARSLAHQAEKLVKRGAVLHHSYVTRWMEQILQGLLSLHLRNMTHLNLKPSNVLVNDQGDALLCDPMPPSSMLSAQMRTSLQTSTRAQFTSPAILEALQSRVKVPRHWAYDCHGFGGLYEYLLTGRVKGMRSAVLERPFSDEKRQKALIDFLGFCREATPTQEFKHDWLAFEFYRHLPEDQGWRARADQALLGSPATLYRNAAGVLAKAGSANANQRLSRLASGLDLSEKEARELGESAGLSRMEAAGTPGGPQAREKTGAGKELEWLDLRTKDTGPFGQHWLVDALVYPFRSWMSFCFLALAIPVLLAPFLLSGPSALAGGVRSLRFRGLGFMGLVGIAALGFVCAIAKAIINNSANGEKEFFEWPSLMELYDDFVLPFIQVTVTVLVCLGPAILYGLLGVSVGYFRFGEGSGFEFTMPMIVEIGLCLMGLAYLPFALMNVAVHDSVFSMDPRPFFQVLPRLFSGYVVMVSIFGCLSVVGLGVASALLRDLNPYVGFPLAWAICFYLIFVHLRSIGLFYYRNEDLFWHYT</sequence>
<dbReference type="InterPro" id="IPR000719">
    <property type="entry name" value="Prot_kinase_dom"/>
</dbReference>
<dbReference type="RefSeq" id="WP_237379972.1">
    <property type="nucleotide sequence ID" value="NZ_CP071793.1"/>
</dbReference>
<dbReference type="GO" id="GO:0005524">
    <property type="term" value="F:ATP binding"/>
    <property type="evidence" value="ECO:0007669"/>
    <property type="project" value="UniProtKB-KW"/>
</dbReference>
<keyword evidence="10" id="KW-1133">Transmembrane helix</keyword>
<feature type="region of interest" description="Disordered" evidence="9">
    <location>
        <begin position="490"/>
        <end position="512"/>
    </location>
</feature>
<evidence type="ECO:0000256" key="7">
    <source>
        <dbReference type="ARBA" id="ARBA00047899"/>
    </source>
</evidence>